<evidence type="ECO:0000256" key="13">
    <source>
        <dbReference type="ARBA" id="ARBA00056274"/>
    </source>
</evidence>
<keyword evidence="5" id="KW-0547">Nucleotide-binding</keyword>
<keyword evidence="4" id="KW-0479">Metal-binding</keyword>
<feature type="domain" description="PAS" evidence="16">
    <location>
        <begin position="22"/>
        <end position="60"/>
    </location>
</feature>
<keyword evidence="6" id="KW-0418">Kinase</keyword>
<dbReference type="CDD" id="cd00130">
    <property type="entry name" value="PAS"/>
    <property type="match status" value="1"/>
</dbReference>
<dbReference type="Gene3D" id="3.60.40.10">
    <property type="entry name" value="PPM-type phosphatase domain"/>
    <property type="match status" value="1"/>
</dbReference>
<evidence type="ECO:0000313" key="17">
    <source>
        <dbReference type="EMBL" id="WTU72479.1"/>
    </source>
</evidence>
<evidence type="ECO:0000256" key="3">
    <source>
        <dbReference type="ARBA" id="ARBA00022679"/>
    </source>
</evidence>
<dbReference type="SUPFAM" id="SSF55785">
    <property type="entry name" value="PYP-like sensor domain (PAS domain)"/>
    <property type="match status" value="2"/>
</dbReference>
<dbReference type="SUPFAM" id="SSF81606">
    <property type="entry name" value="PP2C-like"/>
    <property type="match status" value="1"/>
</dbReference>
<dbReference type="InterPro" id="IPR052016">
    <property type="entry name" value="Bact_Sigma-Reg"/>
</dbReference>
<keyword evidence="2" id="KW-0597">Phosphoprotein</keyword>
<dbReference type="InterPro" id="IPR029016">
    <property type="entry name" value="GAF-like_dom_sf"/>
</dbReference>
<evidence type="ECO:0000256" key="4">
    <source>
        <dbReference type="ARBA" id="ARBA00022723"/>
    </source>
</evidence>
<dbReference type="Pfam" id="PF07228">
    <property type="entry name" value="SpoIIE"/>
    <property type="match status" value="1"/>
</dbReference>
<feature type="domain" description="PAS" evidence="16">
    <location>
        <begin position="138"/>
        <end position="208"/>
    </location>
</feature>
<dbReference type="InterPro" id="IPR003018">
    <property type="entry name" value="GAF"/>
</dbReference>
<evidence type="ECO:0000256" key="6">
    <source>
        <dbReference type="ARBA" id="ARBA00022777"/>
    </source>
</evidence>
<organism evidence="17">
    <name type="scientific">Streptomyces sp. NBC_00049</name>
    <dbReference type="NCBI Taxonomy" id="2903617"/>
    <lineage>
        <taxon>Bacteria</taxon>
        <taxon>Bacillati</taxon>
        <taxon>Actinomycetota</taxon>
        <taxon>Actinomycetes</taxon>
        <taxon>Kitasatosporales</taxon>
        <taxon>Streptomycetaceae</taxon>
        <taxon>Streptomyces</taxon>
    </lineage>
</organism>
<sequence length="687" mass="72530">MPSARTGGEKSHGPFWSEPGTLLEHVPVAVFGLDDGDTVGYWGPGARDLFGYAAADVLARPGGVLFADGSEGPSGACAGLAERGRTLGYWRGRLPARHQDGTVFDCGFRAFAVTGAGSPPTVMVLASRSDELERVKTNLAFLDALFETCPIGLVMLDQDLRYVHLNQALADMDGLPIEDHLGRSVDEVMIMSDGGEYRRMLQAVASGGDPVVGALVGTRPRGHPDRDQVRSVSFFPLSQAVGSRPGVGGLMVDVTDREHAILEATAGRRRLALLDGASTRIGTTLDVNVTAQELVDASMPDFCDGAVVELVEWMDETEDFDPGRPLNTRRIASGTILPPPAIELVSGLETVRYPPGSVIHDMLRTGRAISAAVNEEFLARTVSIESRARLLAESGVACILVAPLIARDTVQGIALFGRSASRPAFTPEDVSLAGELASRAAICLDNARLYSRVQDIALTLQRALLPSELATSPYVDVAHRYVPGGRITEVGGDWYDVVNLPDGRVVLVVGDVMGHGVSAAAAMGRLRITAKALAGHASDPADLLAELDACAQETGIELATCLYTVYDPATGRARIASAGHPPPLVLRPDGTVQSVEDVLGVPLGVGGCPFRTREIELPEHAVLALYTDGLIEARGRDIDAGLDALRAELAASSGSLESMADRILARLVPGPAADDTVLVLARVHRVP</sequence>
<keyword evidence="7" id="KW-0378">Hydrolase</keyword>
<dbReference type="InterPro" id="IPR036457">
    <property type="entry name" value="PPM-type-like_dom_sf"/>
</dbReference>
<evidence type="ECO:0000256" key="11">
    <source>
        <dbReference type="ARBA" id="ARBA00023211"/>
    </source>
</evidence>
<dbReference type="InterPro" id="IPR035965">
    <property type="entry name" value="PAS-like_dom_sf"/>
</dbReference>
<dbReference type="EC" id="3.1.3.16" evidence="1"/>
<dbReference type="PANTHER" id="PTHR43156:SF2">
    <property type="entry name" value="STAGE II SPORULATION PROTEIN E"/>
    <property type="match status" value="1"/>
</dbReference>
<dbReference type="InterPro" id="IPR001932">
    <property type="entry name" value="PPM-type_phosphatase-like_dom"/>
</dbReference>
<evidence type="ECO:0000256" key="14">
    <source>
        <dbReference type="ARBA" id="ARBA00075117"/>
    </source>
</evidence>
<dbReference type="FunFam" id="3.60.40.10:FF:000005">
    <property type="entry name" value="Serine/threonine protein phosphatase"/>
    <property type="match status" value="1"/>
</dbReference>
<evidence type="ECO:0000256" key="9">
    <source>
        <dbReference type="ARBA" id="ARBA00022842"/>
    </source>
</evidence>
<dbReference type="SMART" id="SM00331">
    <property type="entry name" value="PP2C_SIG"/>
    <property type="match status" value="1"/>
</dbReference>
<dbReference type="PROSITE" id="PS50112">
    <property type="entry name" value="PAS"/>
    <property type="match status" value="2"/>
</dbReference>
<dbReference type="SMART" id="SM00065">
    <property type="entry name" value="GAF"/>
    <property type="match status" value="1"/>
</dbReference>
<accession>A0AAU2JLR2</accession>
<dbReference type="GO" id="GO:0016301">
    <property type="term" value="F:kinase activity"/>
    <property type="evidence" value="ECO:0007669"/>
    <property type="project" value="UniProtKB-KW"/>
</dbReference>
<comment type="function">
    <text evidence="13">Primarily acts as an independent SigF regulator that is sensitive to the osmosensory signal, mediating the cross talk of PknD with the SigF regulon. Possesses both phosphatase and kinase activities. The kinase domain functions as a classic anti-sigma factor-like kinase to phosphorylate the anti-anti-sigma factor domain at the canonical regulatory site, and the phosphatase domain antagonizes this activity.</text>
</comment>
<comment type="catalytic activity">
    <reaction evidence="12">
        <text>O-phospho-L-seryl-[protein] + H2O = L-seryl-[protein] + phosphate</text>
        <dbReference type="Rhea" id="RHEA:20629"/>
        <dbReference type="Rhea" id="RHEA-COMP:9863"/>
        <dbReference type="Rhea" id="RHEA-COMP:11604"/>
        <dbReference type="ChEBI" id="CHEBI:15377"/>
        <dbReference type="ChEBI" id="CHEBI:29999"/>
        <dbReference type="ChEBI" id="CHEBI:43474"/>
        <dbReference type="ChEBI" id="CHEBI:83421"/>
        <dbReference type="EC" id="3.1.3.16"/>
    </reaction>
</comment>
<evidence type="ECO:0000256" key="2">
    <source>
        <dbReference type="ARBA" id="ARBA00022553"/>
    </source>
</evidence>
<dbReference type="SMART" id="SM00091">
    <property type="entry name" value="PAS"/>
    <property type="match status" value="2"/>
</dbReference>
<reference evidence="17" key="1">
    <citation type="submission" date="2022-10" db="EMBL/GenBank/DDBJ databases">
        <title>The complete genomes of actinobacterial strains from the NBC collection.</title>
        <authorList>
            <person name="Joergensen T.S."/>
            <person name="Alvarez Arevalo M."/>
            <person name="Sterndorff E.B."/>
            <person name="Faurdal D."/>
            <person name="Vuksanovic O."/>
            <person name="Mourched A.-S."/>
            <person name="Charusanti P."/>
            <person name="Shaw S."/>
            <person name="Blin K."/>
            <person name="Weber T."/>
        </authorList>
    </citation>
    <scope>NUCLEOTIDE SEQUENCE</scope>
    <source>
        <strain evidence="17">NBC_00049</strain>
    </source>
</reference>
<dbReference type="GO" id="GO:0005524">
    <property type="term" value="F:ATP binding"/>
    <property type="evidence" value="ECO:0007669"/>
    <property type="project" value="UniProtKB-KW"/>
</dbReference>
<evidence type="ECO:0000256" key="5">
    <source>
        <dbReference type="ARBA" id="ARBA00022741"/>
    </source>
</evidence>
<dbReference type="GO" id="GO:0046872">
    <property type="term" value="F:metal ion binding"/>
    <property type="evidence" value="ECO:0007669"/>
    <property type="project" value="UniProtKB-KW"/>
</dbReference>
<dbReference type="Gene3D" id="3.30.450.20">
    <property type="entry name" value="PAS domain"/>
    <property type="match status" value="2"/>
</dbReference>
<proteinExistence type="predicted"/>
<dbReference type="AlphaFoldDB" id="A0AAU2JLR2"/>
<keyword evidence="10" id="KW-0904">Protein phosphatase</keyword>
<evidence type="ECO:0000259" key="16">
    <source>
        <dbReference type="PROSITE" id="PS50112"/>
    </source>
</evidence>
<dbReference type="EMBL" id="CP108264">
    <property type="protein sequence ID" value="WTU72479.1"/>
    <property type="molecule type" value="Genomic_DNA"/>
</dbReference>
<keyword evidence="11" id="KW-0464">Manganese</keyword>
<dbReference type="PANTHER" id="PTHR43156">
    <property type="entry name" value="STAGE II SPORULATION PROTEIN E-RELATED"/>
    <property type="match status" value="1"/>
</dbReference>
<keyword evidence="9" id="KW-0460">Magnesium</keyword>
<evidence type="ECO:0000256" key="12">
    <source>
        <dbReference type="ARBA" id="ARBA00047761"/>
    </source>
</evidence>
<dbReference type="Pfam" id="PF01590">
    <property type="entry name" value="GAF"/>
    <property type="match status" value="1"/>
</dbReference>
<dbReference type="Pfam" id="PF08448">
    <property type="entry name" value="PAS_4"/>
    <property type="match status" value="1"/>
</dbReference>
<keyword evidence="8" id="KW-0067">ATP-binding</keyword>
<dbReference type="Pfam" id="PF13426">
    <property type="entry name" value="PAS_9"/>
    <property type="match status" value="1"/>
</dbReference>
<evidence type="ECO:0000256" key="1">
    <source>
        <dbReference type="ARBA" id="ARBA00013081"/>
    </source>
</evidence>
<dbReference type="SUPFAM" id="SSF55781">
    <property type="entry name" value="GAF domain-like"/>
    <property type="match status" value="1"/>
</dbReference>
<keyword evidence="3" id="KW-0808">Transferase</keyword>
<name>A0AAU2JLR2_9ACTN</name>
<dbReference type="NCBIfam" id="TIGR00229">
    <property type="entry name" value="sensory_box"/>
    <property type="match status" value="1"/>
</dbReference>
<evidence type="ECO:0000256" key="15">
    <source>
        <dbReference type="ARBA" id="ARBA00081350"/>
    </source>
</evidence>
<dbReference type="Gene3D" id="3.30.450.40">
    <property type="match status" value="1"/>
</dbReference>
<gene>
    <name evidence="17" type="ORF">OG327_03530</name>
</gene>
<evidence type="ECO:0000256" key="7">
    <source>
        <dbReference type="ARBA" id="ARBA00022801"/>
    </source>
</evidence>
<protein>
    <recommendedName>
        <fullName evidence="1">protein-serine/threonine phosphatase</fullName>
        <ecNumber evidence="1">3.1.3.16</ecNumber>
    </recommendedName>
    <alternativeName>
        <fullName evidence="15">Protein-serine/threonine phosphatase</fullName>
    </alternativeName>
    <alternativeName>
        <fullName evidence="14">Serine/threonine-protein kinase</fullName>
    </alternativeName>
</protein>
<evidence type="ECO:0000256" key="8">
    <source>
        <dbReference type="ARBA" id="ARBA00022840"/>
    </source>
</evidence>
<dbReference type="InterPro" id="IPR013656">
    <property type="entry name" value="PAS_4"/>
</dbReference>
<evidence type="ECO:0000256" key="10">
    <source>
        <dbReference type="ARBA" id="ARBA00022912"/>
    </source>
</evidence>
<dbReference type="GO" id="GO:0004722">
    <property type="term" value="F:protein serine/threonine phosphatase activity"/>
    <property type="evidence" value="ECO:0007669"/>
    <property type="project" value="UniProtKB-EC"/>
</dbReference>
<dbReference type="InterPro" id="IPR000014">
    <property type="entry name" value="PAS"/>
</dbReference>